<name>A0A671TYX0_SPAAU</name>
<dbReference type="SMART" id="SM00406">
    <property type="entry name" value="IGv"/>
    <property type="match status" value="1"/>
</dbReference>
<dbReference type="Pfam" id="PF07686">
    <property type="entry name" value="V-set"/>
    <property type="match status" value="1"/>
</dbReference>
<keyword evidence="5" id="KW-0391">Immunity</keyword>
<dbReference type="OMA" id="NCCCEEN"/>
<keyword evidence="4" id="KW-0393">Immunoglobulin domain</keyword>
<reference evidence="7" key="1">
    <citation type="submission" date="2021-04" db="EMBL/GenBank/DDBJ databases">
        <authorList>
            <consortium name="Wellcome Sanger Institute Data Sharing"/>
        </authorList>
    </citation>
    <scope>NUCLEOTIDE SEQUENCE [LARGE SCALE GENOMIC DNA]</scope>
</reference>
<keyword evidence="5" id="KW-1279">T cell receptor</keyword>
<keyword evidence="2" id="KW-1064">Adaptive immunity</keyword>
<evidence type="ECO:0000256" key="2">
    <source>
        <dbReference type="ARBA" id="ARBA00023130"/>
    </source>
</evidence>
<dbReference type="Gene3D" id="2.60.40.10">
    <property type="entry name" value="Immunoglobulins"/>
    <property type="match status" value="1"/>
</dbReference>
<dbReference type="AlphaFoldDB" id="A0A671TYX0"/>
<dbReference type="InterPro" id="IPR013106">
    <property type="entry name" value="Ig_V-set"/>
</dbReference>
<dbReference type="SMART" id="SM00409">
    <property type="entry name" value="IG"/>
    <property type="match status" value="1"/>
</dbReference>
<dbReference type="GO" id="GO:0042101">
    <property type="term" value="C:T cell receptor complex"/>
    <property type="evidence" value="ECO:0007669"/>
    <property type="project" value="UniProtKB-KW"/>
</dbReference>
<sequence length="203" mass="22798">MILFVCDCEGAQSNTVHLIFSTVSPLSLMNNVSLMASFSTLFPGLIAGDSISPEKDEVSGTEGQSVNLKCQYETTETYVALHWYRHHSDLQAPQFILWKGAKSNRDYEYIPDTRYQFSSTLDSTSNSVPLKIQKLQLSDSAVYYCALQPTVTGNTKTLYKKPLEQRQHNTPQHPLEGTCCFTSFYSSVTLQVSFGTQQEFKCC</sequence>
<dbReference type="InterPro" id="IPR003599">
    <property type="entry name" value="Ig_sub"/>
</dbReference>
<keyword evidence="8" id="KW-1185">Reference proteome</keyword>
<reference evidence="7" key="3">
    <citation type="submission" date="2025-09" db="UniProtKB">
        <authorList>
            <consortium name="Ensembl"/>
        </authorList>
    </citation>
    <scope>IDENTIFICATION</scope>
</reference>
<dbReference type="InParanoid" id="A0A671TYX0"/>
<dbReference type="Ensembl" id="ENSSAUT00010007760.1">
    <property type="protein sequence ID" value="ENSSAUP00010007239.1"/>
    <property type="gene ID" value="ENSSAUG00010003619.1"/>
</dbReference>
<dbReference type="PANTHER" id="PTHR19367">
    <property type="entry name" value="T-CELL RECEPTOR ALPHA CHAIN V REGION"/>
    <property type="match status" value="1"/>
</dbReference>
<dbReference type="SUPFAM" id="SSF48726">
    <property type="entry name" value="Immunoglobulin"/>
    <property type="match status" value="1"/>
</dbReference>
<dbReference type="PANTHER" id="PTHR19367:SF18">
    <property type="entry name" value="T CELL RECEPTOR ALPHA VARIABLE 16"/>
    <property type="match status" value="1"/>
</dbReference>
<dbReference type="Proteomes" id="UP000472265">
    <property type="component" value="Chromosome 21"/>
</dbReference>
<evidence type="ECO:0000256" key="4">
    <source>
        <dbReference type="ARBA" id="ARBA00023319"/>
    </source>
</evidence>
<feature type="domain" description="Ig-like" evidence="6">
    <location>
        <begin position="43"/>
        <end position="159"/>
    </location>
</feature>
<proteinExistence type="predicted"/>
<dbReference type="InterPro" id="IPR036179">
    <property type="entry name" value="Ig-like_dom_sf"/>
</dbReference>
<evidence type="ECO:0000259" key="6">
    <source>
        <dbReference type="PROSITE" id="PS50835"/>
    </source>
</evidence>
<protein>
    <recommendedName>
        <fullName evidence="6">Ig-like domain-containing protein</fullName>
    </recommendedName>
</protein>
<reference evidence="7" key="2">
    <citation type="submission" date="2025-08" db="UniProtKB">
        <authorList>
            <consortium name="Ensembl"/>
        </authorList>
    </citation>
    <scope>IDENTIFICATION</scope>
</reference>
<evidence type="ECO:0000256" key="1">
    <source>
        <dbReference type="ARBA" id="ARBA00022729"/>
    </source>
</evidence>
<evidence type="ECO:0000256" key="3">
    <source>
        <dbReference type="ARBA" id="ARBA00023170"/>
    </source>
</evidence>
<keyword evidence="1" id="KW-0732">Signal</keyword>
<dbReference type="GO" id="GO:0002250">
    <property type="term" value="P:adaptive immune response"/>
    <property type="evidence" value="ECO:0007669"/>
    <property type="project" value="UniProtKB-KW"/>
</dbReference>
<evidence type="ECO:0000313" key="7">
    <source>
        <dbReference type="Ensembl" id="ENSSAUP00010007239.1"/>
    </source>
</evidence>
<dbReference type="PROSITE" id="PS50835">
    <property type="entry name" value="IG_LIKE"/>
    <property type="match status" value="1"/>
</dbReference>
<evidence type="ECO:0000256" key="5">
    <source>
        <dbReference type="ARBA" id="ARBA00043266"/>
    </source>
</evidence>
<organism evidence="7 8">
    <name type="scientific">Sparus aurata</name>
    <name type="common">Gilthead sea bream</name>
    <dbReference type="NCBI Taxonomy" id="8175"/>
    <lineage>
        <taxon>Eukaryota</taxon>
        <taxon>Metazoa</taxon>
        <taxon>Chordata</taxon>
        <taxon>Craniata</taxon>
        <taxon>Vertebrata</taxon>
        <taxon>Euteleostomi</taxon>
        <taxon>Actinopterygii</taxon>
        <taxon>Neopterygii</taxon>
        <taxon>Teleostei</taxon>
        <taxon>Neoteleostei</taxon>
        <taxon>Acanthomorphata</taxon>
        <taxon>Eupercaria</taxon>
        <taxon>Spariformes</taxon>
        <taxon>Sparidae</taxon>
        <taxon>Sparus</taxon>
    </lineage>
</organism>
<dbReference type="InterPro" id="IPR051287">
    <property type="entry name" value="TCR_variable_region"/>
</dbReference>
<dbReference type="GeneTree" id="ENSGT01030000234557"/>
<dbReference type="InterPro" id="IPR013783">
    <property type="entry name" value="Ig-like_fold"/>
</dbReference>
<dbReference type="InterPro" id="IPR007110">
    <property type="entry name" value="Ig-like_dom"/>
</dbReference>
<accession>A0A671TYX0</accession>
<evidence type="ECO:0000313" key="8">
    <source>
        <dbReference type="Proteomes" id="UP000472265"/>
    </source>
</evidence>
<keyword evidence="3" id="KW-0675">Receptor</keyword>